<feature type="domain" description="C4-type zinc ribbon" evidence="2">
    <location>
        <begin position="205"/>
        <end position="239"/>
    </location>
</feature>
<reference evidence="4" key="1">
    <citation type="submission" date="2021-01" db="EMBL/GenBank/DDBJ databases">
        <title>Whole genome shotgun sequence of Demequina activiva NBRC 110675.</title>
        <authorList>
            <person name="Komaki H."/>
            <person name="Tamura T."/>
        </authorList>
    </citation>
    <scope>NUCLEOTIDE SEQUENCE</scope>
    <source>
        <strain evidence="4">NBRC 110675</strain>
    </source>
</reference>
<gene>
    <name evidence="4" type="ORF">Dac01nite_22920</name>
</gene>
<keyword evidence="5" id="KW-1185">Reference proteome</keyword>
<evidence type="ECO:0000256" key="1">
    <source>
        <dbReference type="SAM" id="MobiDB-lite"/>
    </source>
</evidence>
<dbReference type="PANTHER" id="PTHR39082:SF1">
    <property type="entry name" value="SCAVENGER RECEPTOR CLASS A MEMBER 3"/>
    <property type="match status" value="1"/>
</dbReference>
<dbReference type="PANTHER" id="PTHR39082">
    <property type="entry name" value="PHOSPHOLIPASE C-BETA-2-RELATED"/>
    <property type="match status" value="1"/>
</dbReference>
<dbReference type="Gene3D" id="1.10.287.1490">
    <property type="match status" value="1"/>
</dbReference>
<organism evidence="4 5">
    <name type="scientific">Demequina activiva</name>
    <dbReference type="NCBI Taxonomy" id="1582364"/>
    <lineage>
        <taxon>Bacteria</taxon>
        <taxon>Bacillati</taxon>
        <taxon>Actinomycetota</taxon>
        <taxon>Actinomycetes</taxon>
        <taxon>Micrococcales</taxon>
        <taxon>Demequinaceae</taxon>
        <taxon>Demequina</taxon>
    </lineage>
</organism>
<dbReference type="Pfam" id="PF02591">
    <property type="entry name" value="Zn_ribbon_9"/>
    <property type="match status" value="1"/>
</dbReference>
<evidence type="ECO:0000313" key="4">
    <source>
        <dbReference type="EMBL" id="GIG55540.1"/>
    </source>
</evidence>
<sequence length="245" mass="27153">MPTAPHDHQLRLLAVQDADLRIQQAQHRRATLPVLAQIDELVQLDRGLEEEAVARGTEVNDLRRAVAKAEDDVQSVRDRAERDRARLASSSTSPKDLQALQADLEILERRTSDLEDVELEVMESLESAEAAQAEVVARRENGVKRLRELEHERDVTFRSIDSEIEEAAQERAAAAEGLDAGLVSLYERLREQHGGVGAAALEGGTCMGCHMSLNPADLRTIDTAPAEQIVRCEECGRILVRKERA</sequence>
<evidence type="ECO:0008006" key="6">
    <source>
        <dbReference type="Google" id="ProtNLM"/>
    </source>
</evidence>
<comment type="caution">
    <text evidence="4">The sequence shown here is derived from an EMBL/GenBank/DDBJ whole genome shotgun (WGS) entry which is preliminary data.</text>
</comment>
<dbReference type="InterPro" id="IPR052376">
    <property type="entry name" value="Oxidative_Scav/Glycosyltrans"/>
</dbReference>
<dbReference type="AlphaFoldDB" id="A0A919UKZ8"/>
<protein>
    <recommendedName>
        <fullName evidence="6">C4-type zinc ribbon domain-containing protein</fullName>
    </recommendedName>
</protein>
<evidence type="ECO:0000313" key="5">
    <source>
        <dbReference type="Proteomes" id="UP000652354"/>
    </source>
</evidence>
<dbReference type="RefSeq" id="WP_203657146.1">
    <property type="nucleotide sequence ID" value="NZ_BONR01000006.1"/>
</dbReference>
<dbReference type="EMBL" id="BONR01000006">
    <property type="protein sequence ID" value="GIG55540.1"/>
    <property type="molecule type" value="Genomic_DNA"/>
</dbReference>
<feature type="region of interest" description="Disordered" evidence="1">
    <location>
        <begin position="74"/>
        <end position="94"/>
    </location>
</feature>
<evidence type="ECO:0000259" key="3">
    <source>
        <dbReference type="Pfam" id="PF24481"/>
    </source>
</evidence>
<feature type="domain" description="CT398-like coiled coil hairpin" evidence="3">
    <location>
        <begin position="15"/>
        <end position="194"/>
    </location>
</feature>
<name>A0A919UKZ8_9MICO</name>
<dbReference type="Pfam" id="PF24481">
    <property type="entry name" value="CT398_CC"/>
    <property type="match status" value="1"/>
</dbReference>
<dbReference type="Proteomes" id="UP000652354">
    <property type="component" value="Unassembled WGS sequence"/>
</dbReference>
<evidence type="ECO:0000259" key="2">
    <source>
        <dbReference type="Pfam" id="PF02591"/>
    </source>
</evidence>
<feature type="compositionally biased region" description="Basic and acidic residues" evidence="1">
    <location>
        <begin position="74"/>
        <end position="86"/>
    </location>
</feature>
<accession>A0A919UKZ8</accession>
<dbReference type="InterPro" id="IPR003743">
    <property type="entry name" value="Zf-RING_7"/>
</dbReference>
<proteinExistence type="predicted"/>
<dbReference type="InterPro" id="IPR056003">
    <property type="entry name" value="CT398_CC_hairpin"/>
</dbReference>